<name>A0ABR3ETZ2_9AGAR</name>
<gene>
    <name evidence="1" type="ORF">V5O48_015630</name>
</gene>
<proteinExistence type="predicted"/>
<accession>A0ABR3ETZ2</accession>
<keyword evidence="2" id="KW-1185">Reference proteome</keyword>
<dbReference type="Proteomes" id="UP001465976">
    <property type="component" value="Unassembled WGS sequence"/>
</dbReference>
<protein>
    <submittedName>
        <fullName evidence="1">Uncharacterized protein</fullName>
    </submittedName>
</protein>
<organism evidence="1 2">
    <name type="scientific">Marasmius crinis-equi</name>
    <dbReference type="NCBI Taxonomy" id="585013"/>
    <lineage>
        <taxon>Eukaryota</taxon>
        <taxon>Fungi</taxon>
        <taxon>Dikarya</taxon>
        <taxon>Basidiomycota</taxon>
        <taxon>Agaricomycotina</taxon>
        <taxon>Agaricomycetes</taxon>
        <taxon>Agaricomycetidae</taxon>
        <taxon>Agaricales</taxon>
        <taxon>Marasmiineae</taxon>
        <taxon>Marasmiaceae</taxon>
        <taxon>Marasmius</taxon>
    </lineage>
</organism>
<dbReference type="EMBL" id="JBAHYK010001914">
    <property type="protein sequence ID" value="KAL0566384.1"/>
    <property type="molecule type" value="Genomic_DNA"/>
</dbReference>
<evidence type="ECO:0000313" key="1">
    <source>
        <dbReference type="EMBL" id="KAL0566384.1"/>
    </source>
</evidence>
<reference evidence="1 2" key="1">
    <citation type="submission" date="2024-02" db="EMBL/GenBank/DDBJ databases">
        <title>A draft genome for the cacao thread blight pathogen Marasmius crinis-equi.</title>
        <authorList>
            <person name="Cohen S.P."/>
            <person name="Baruah I.K."/>
            <person name="Amoako-Attah I."/>
            <person name="Bukari Y."/>
            <person name="Meinhardt L.W."/>
            <person name="Bailey B.A."/>
        </authorList>
    </citation>
    <scope>NUCLEOTIDE SEQUENCE [LARGE SCALE GENOMIC DNA]</scope>
    <source>
        <strain evidence="1 2">GH-76</strain>
    </source>
</reference>
<comment type="caution">
    <text evidence="1">The sequence shown here is derived from an EMBL/GenBank/DDBJ whole genome shotgun (WGS) entry which is preliminary data.</text>
</comment>
<sequence length="155" mass="17673">MSVLRFLKKIPSPYEHRDGITVKDRLHGQMNDVVRSIKDCAKLCDAFQRKSAAVRFFTSFKWQPKFASVAEQFTSNGNAIQSVLQLYTWTYPIPTLNQNVSPTMKMVFEQMQSATERNIAAAVHRKGSWKAGDSIDPELIKEINQIPVDLKVDKI</sequence>
<evidence type="ECO:0000313" key="2">
    <source>
        <dbReference type="Proteomes" id="UP001465976"/>
    </source>
</evidence>